<evidence type="ECO:0000313" key="3">
    <source>
        <dbReference type="EMBL" id="SMO65047.1"/>
    </source>
</evidence>
<sequence length="233" mass="26291">MPLEFYLVPNRMTEDADNYIAISSNKETYYLEDIFDHMTREGSTITRAEALAGFEETVAGIMNLVEQGHSVVTPLVNISSSVYGVFDAEDDSFDDGRHGIRINLRPGKRLRDIEDDITIKKVRSRERKPVLRHYYDNGTETQDGMITPGAGARISGKLLKFDEEDSRQGVFFIDSRDSTQTRVDARMLRNMPGELIFNNPSLTAGTYRLEVRAMLEGISSIRTGVLDNELTVE</sequence>
<accession>A0A521D008</accession>
<dbReference type="Gene3D" id="2.70.50.70">
    <property type="match status" value="1"/>
</dbReference>
<dbReference type="InterPro" id="IPR049893">
    <property type="entry name" value="Bvu_2165-like_IHF-HU-DNA_bdg"/>
</dbReference>
<dbReference type="Proteomes" id="UP000317593">
    <property type="component" value="Unassembled WGS sequence"/>
</dbReference>
<dbReference type="AlphaFoldDB" id="A0A521D008"/>
<dbReference type="OrthoDB" id="1115271at2"/>
<keyword evidence="4" id="KW-1185">Reference proteome</keyword>
<dbReference type="CDD" id="cd12843">
    <property type="entry name" value="Bvu_2165_C_like"/>
    <property type="match status" value="1"/>
</dbReference>
<name>A0A521D008_9BACT</name>
<dbReference type="Pfam" id="PF14848">
    <property type="entry name" value="HU-DNA_bdg"/>
    <property type="match status" value="1"/>
</dbReference>
<gene>
    <name evidence="3" type="ORF">SAMN06265218_10854</name>
</gene>
<dbReference type="RefSeq" id="WP_142714480.1">
    <property type="nucleotide sequence ID" value="NZ_FXTH01000008.1"/>
</dbReference>
<evidence type="ECO:0000259" key="1">
    <source>
        <dbReference type="Pfam" id="PF14734"/>
    </source>
</evidence>
<protein>
    <submittedName>
        <fullName evidence="3">Uncharacterized protein</fullName>
    </submittedName>
</protein>
<feature type="domain" description="Bvu-2165-like IHF-HU-like DNA-binding" evidence="2">
    <location>
        <begin position="4"/>
        <end position="120"/>
    </location>
</feature>
<evidence type="ECO:0000259" key="2">
    <source>
        <dbReference type="Pfam" id="PF14848"/>
    </source>
</evidence>
<evidence type="ECO:0000313" key="4">
    <source>
        <dbReference type="Proteomes" id="UP000317593"/>
    </source>
</evidence>
<feature type="domain" description="DUF4469" evidence="1">
    <location>
        <begin position="135"/>
        <end position="214"/>
    </location>
</feature>
<proteinExistence type="predicted"/>
<reference evidence="3 4" key="1">
    <citation type="submission" date="2017-05" db="EMBL/GenBank/DDBJ databases">
        <authorList>
            <person name="Varghese N."/>
            <person name="Submissions S."/>
        </authorList>
    </citation>
    <scope>NUCLEOTIDE SEQUENCE [LARGE SCALE GENOMIC DNA]</scope>
    <source>
        <strain evidence="3 4">DSM 21194</strain>
    </source>
</reference>
<dbReference type="EMBL" id="FXTH01000008">
    <property type="protein sequence ID" value="SMO65047.1"/>
    <property type="molecule type" value="Genomic_DNA"/>
</dbReference>
<organism evidence="3 4">
    <name type="scientific">Fodinibius sediminis</name>
    <dbReference type="NCBI Taxonomy" id="1214077"/>
    <lineage>
        <taxon>Bacteria</taxon>
        <taxon>Pseudomonadati</taxon>
        <taxon>Balneolota</taxon>
        <taxon>Balneolia</taxon>
        <taxon>Balneolales</taxon>
        <taxon>Balneolaceae</taxon>
        <taxon>Fodinibius</taxon>
    </lineage>
</organism>
<dbReference type="InterPro" id="IPR027824">
    <property type="entry name" value="DUF4469"/>
</dbReference>
<dbReference type="Pfam" id="PF14734">
    <property type="entry name" value="DUF4469"/>
    <property type="match status" value="1"/>
</dbReference>